<keyword evidence="1" id="KW-0805">Transcription regulation</keyword>
<dbReference type="EMBL" id="JBHULR010000004">
    <property type="protein sequence ID" value="MFD2547975.1"/>
    <property type="molecule type" value="Genomic_DNA"/>
</dbReference>
<evidence type="ECO:0000259" key="3">
    <source>
        <dbReference type="PROSITE" id="PS01124"/>
    </source>
</evidence>
<evidence type="ECO:0000313" key="4">
    <source>
        <dbReference type="EMBL" id="MFD2547975.1"/>
    </source>
</evidence>
<evidence type="ECO:0000256" key="1">
    <source>
        <dbReference type="ARBA" id="ARBA00023015"/>
    </source>
</evidence>
<sequence length="31" mass="3714">MQDVYLAVGFRKPTYFSTAFKKQYHMTPTEK</sequence>
<name>A0ABW5KJ83_9SPHI</name>
<dbReference type="InterPro" id="IPR009057">
    <property type="entry name" value="Homeodomain-like_sf"/>
</dbReference>
<comment type="caution">
    <text evidence="4">The sequence shown here is derived from an EMBL/GenBank/DDBJ whole genome shotgun (WGS) entry which is preliminary data.</text>
</comment>
<evidence type="ECO:0000313" key="5">
    <source>
        <dbReference type="Proteomes" id="UP001597545"/>
    </source>
</evidence>
<evidence type="ECO:0000256" key="2">
    <source>
        <dbReference type="ARBA" id="ARBA00023163"/>
    </source>
</evidence>
<feature type="domain" description="HTH araC/xylS-type" evidence="3">
    <location>
        <begin position="1"/>
        <end position="31"/>
    </location>
</feature>
<reference evidence="5" key="1">
    <citation type="journal article" date="2019" name="Int. J. Syst. Evol. Microbiol.">
        <title>The Global Catalogue of Microorganisms (GCM) 10K type strain sequencing project: providing services to taxonomists for standard genome sequencing and annotation.</title>
        <authorList>
            <consortium name="The Broad Institute Genomics Platform"/>
            <consortium name="The Broad Institute Genome Sequencing Center for Infectious Disease"/>
            <person name="Wu L."/>
            <person name="Ma J."/>
        </authorList>
    </citation>
    <scope>NUCLEOTIDE SEQUENCE [LARGE SCALE GENOMIC DNA]</scope>
    <source>
        <strain evidence="5">KCTC 42662</strain>
    </source>
</reference>
<accession>A0ABW5KJ83</accession>
<dbReference type="InterPro" id="IPR018060">
    <property type="entry name" value="HTH_AraC"/>
</dbReference>
<dbReference type="Proteomes" id="UP001597545">
    <property type="component" value="Unassembled WGS sequence"/>
</dbReference>
<organism evidence="4 5">
    <name type="scientific">Sphingobacterium suaedae</name>
    <dbReference type="NCBI Taxonomy" id="1686402"/>
    <lineage>
        <taxon>Bacteria</taxon>
        <taxon>Pseudomonadati</taxon>
        <taxon>Bacteroidota</taxon>
        <taxon>Sphingobacteriia</taxon>
        <taxon>Sphingobacteriales</taxon>
        <taxon>Sphingobacteriaceae</taxon>
        <taxon>Sphingobacterium</taxon>
    </lineage>
</organism>
<keyword evidence="5" id="KW-1185">Reference proteome</keyword>
<dbReference type="PROSITE" id="PS01124">
    <property type="entry name" value="HTH_ARAC_FAMILY_2"/>
    <property type="match status" value="1"/>
</dbReference>
<protein>
    <recommendedName>
        <fullName evidence="3">HTH araC/xylS-type domain-containing protein</fullName>
    </recommendedName>
</protein>
<dbReference type="SUPFAM" id="SSF46689">
    <property type="entry name" value="Homeodomain-like"/>
    <property type="match status" value="1"/>
</dbReference>
<dbReference type="RefSeq" id="WP_380903286.1">
    <property type="nucleotide sequence ID" value="NZ_JBHUEG010000001.1"/>
</dbReference>
<proteinExistence type="predicted"/>
<dbReference type="Gene3D" id="1.10.10.60">
    <property type="entry name" value="Homeodomain-like"/>
    <property type="match status" value="1"/>
</dbReference>
<keyword evidence="2" id="KW-0804">Transcription</keyword>
<gene>
    <name evidence="4" type="ORF">ACFSR5_10010</name>
</gene>